<dbReference type="PANTHER" id="PTHR43381:SF5">
    <property type="entry name" value="TR-TYPE G DOMAIN-CONTAINING PROTEIN"/>
    <property type="match status" value="1"/>
</dbReference>
<proteinExistence type="inferred from homology"/>
<keyword evidence="14" id="KW-1185">Reference proteome</keyword>
<dbReference type="InterPro" id="IPR006847">
    <property type="entry name" value="IF2_N"/>
</dbReference>
<dbReference type="CDD" id="cd01887">
    <property type="entry name" value="IF2_eIF5B"/>
    <property type="match status" value="1"/>
</dbReference>
<evidence type="ECO:0000313" key="14">
    <source>
        <dbReference type="Proteomes" id="UP000199612"/>
    </source>
</evidence>
<feature type="region of interest" description="Disordered" evidence="11">
    <location>
        <begin position="32"/>
        <end position="211"/>
    </location>
</feature>
<dbReference type="HAMAP" id="MF_00100_B">
    <property type="entry name" value="IF_2_B"/>
    <property type="match status" value="1"/>
</dbReference>
<dbReference type="NCBIfam" id="TIGR00487">
    <property type="entry name" value="IF-2"/>
    <property type="match status" value="1"/>
</dbReference>
<name>A0A1I1ER80_9LACT</name>
<comment type="subcellular location">
    <subcellularLocation>
        <location evidence="9">Cytoplasm</location>
    </subcellularLocation>
</comment>
<dbReference type="Gene3D" id="1.10.10.2480">
    <property type="match status" value="1"/>
</dbReference>
<dbReference type="Gene3D" id="3.40.50.10050">
    <property type="entry name" value="Translation initiation factor IF- 2, domain 3"/>
    <property type="match status" value="1"/>
</dbReference>
<dbReference type="Pfam" id="PF22042">
    <property type="entry name" value="EF-G_D2"/>
    <property type="match status" value="1"/>
</dbReference>
<dbReference type="STRING" id="753702.SAMN04488102_101314"/>
<keyword evidence="6 9" id="KW-0648">Protein biosynthesis</keyword>
<dbReference type="NCBIfam" id="TIGR00231">
    <property type="entry name" value="small_GTP"/>
    <property type="match status" value="1"/>
</dbReference>
<dbReference type="InterPro" id="IPR036925">
    <property type="entry name" value="TIF_IF2_dom3_sf"/>
</dbReference>
<keyword evidence="5 9" id="KW-0547">Nucleotide-binding</keyword>
<organism evidence="13 14">
    <name type="scientific">Alkalibacterium subtropicum</name>
    <dbReference type="NCBI Taxonomy" id="753702"/>
    <lineage>
        <taxon>Bacteria</taxon>
        <taxon>Bacillati</taxon>
        <taxon>Bacillota</taxon>
        <taxon>Bacilli</taxon>
        <taxon>Lactobacillales</taxon>
        <taxon>Carnobacteriaceae</taxon>
        <taxon>Alkalibacterium</taxon>
    </lineage>
</organism>
<dbReference type="InterPro" id="IPR027417">
    <property type="entry name" value="P-loop_NTPase"/>
</dbReference>
<dbReference type="FunFam" id="3.40.50.300:FF:000019">
    <property type="entry name" value="Translation initiation factor IF-2"/>
    <property type="match status" value="1"/>
</dbReference>
<feature type="compositionally biased region" description="Basic and acidic residues" evidence="11">
    <location>
        <begin position="54"/>
        <end position="72"/>
    </location>
</feature>
<evidence type="ECO:0000256" key="10">
    <source>
        <dbReference type="RuleBase" id="RU000644"/>
    </source>
</evidence>
<evidence type="ECO:0000256" key="9">
    <source>
        <dbReference type="HAMAP-Rule" id="MF_00100"/>
    </source>
</evidence>
<evidence type="ECO:0000256" key="4">
    <source>
        <dbReference type="ARBA" id="ARBA00022540"/>
    </source>
</evidence>
<dbReference type="SUPFAM" id="SSF52156">
    <property type="entry name" value="Initiation factor IF2/eIF5b, domain 3"/>
    <property type="match status" value="1"/>
</dbReference>
<dbReference type="InterPro" id="IPR005225">
    <property type="entry name" value="Small_GTP-bd"/>
</dbReference>
<comment type="similarity">
    <text evidence="1 9 10">Belongs to the TRAFAC class translation factor GTPase superfamily. Classic translation factor GTPase family. IF-2 subfamily.</text>
</comment>
<dbReference type="PANTHER" id="PTHR43381">
    <property type="entry name" value="TRANSLATION INITIATION FACTOR IF-2-RELATED"/>
    <property type="match status" value="1"/>
</dbReference>
<dbReference type="PROSITE" id="PS51722">
    <property type="entry name" value="G_TR_2"/>
    <property type="match status" value="1"/>
</dbReference>
<dbReference type="InterPro" id="IPR009000">
    <property type="entry name" value="Transl_B-barrel_sf"/>
</dbReference>
<evidence type="ECO:0000256" key="2">
    <source>
        <dbReference type="ARBA" id="ARBA00020675"/>
    </source>
</evidence>
<dbReference type="EMBL" id="FOLT01000001">
    <property type="protein sequence ID" value="SFB89689.1"/>
    <property type="molecule type" value="Genomic_DNA"/>
</dbReference>
<keyword evidence="4 9" id="KW-0396">Initiation factor</keyword>
<dbReference type="SUPFAM" id="SSF52540">
    <property type="entry name" value="P-loop containing nucleoside triphosphate hydrolases"/>
    <property type="match status" value="1"/>
</dbReference>
<evidence type="ECO:0000259" key="12">
    <source>
        <dbReference type="PROSITE" id="PS51722"/>
    </source>
</evidence>
<dbReference type="FunFam" id="3.40.50.10050:FF:000001">
    <property type="entry name" value="Translation initiation factor IF-2"/>
    <property type="match status" value="1"/>
</dbReference>
<feature type="compositionally biased region" description="Basic residues" evidence="11">
    <location>
        <begin position="170"/>
        <end position="181"/>
    </location>
</feature>
<dbReference type="GO" id="GO:0003743">
    <property type="term" value="F:translation initiation factor activity"/>
    <property type="evidence" value="ECO:0007669"/>
    <property type="project" value="UniProtKB-UniRule"/>
</dbReference>
<dbReference type="FunFam" id="2.40.30.10:FF:000007">
    <property type="entry name" value="Translation initiation factor IF-2"/>
    <property type="match status" value="1"/>
</dbReference>
<dbReference type="GO" id="GO:0005525">
    <property type="term" value="F:GTP binding"/>
    <property type="evidence" value="ECO:0007669"/>
    <property type="project" value="UniProtKB-KW"/>
</dbReference>
<dbReference type="Proteomes" id="UP000199612">
    <property type="component" value="Unassembled WGS sequence"/>
</dbReference>
<dbReference type="InterPro" id="IPR053905">
    <property type="entry name" value="EF-G-like_DII"/>
</dbReference>
<dbReference type="CDD" id="cd03702">
    <property type="entry name" value="IF2_mtIF2_II"/>
    <property type="match status" value="1"/>
</dbReference>
<sequence>MGKKRVYEFAKENNVASKDVLDKAKKLGIDYSSHMSSMEDNEVSKLKTALSQKEAPKAKPAKQESQPKRHQEASQNKPAGKRDARPNKNKRQNSQSKPADRSKQGSQNNQPNKKNEKNSQHSKGQKNINKKKTASQPKNSTRKPAASKSQTPELPKRTTDEKQKQSFENKRRRNSRQHRGIHGGPAGARRRKGKKNQKPQTPVTPRKHKELPEVLEYTDGMTIAELAKKLHREPAEIVKKLFMMGVMATQNQSLDSETIELLAAEYGIDTEEKVQIDLTDFDTFFDQEPNEENMVTRPPTVTIMGHVDHGKTTLLDSLRETKVTEGEAGGITQHIGAYQVKENGKTITFLDTPGHAAFTTMRARGADVTDIAIIVVAADDGVMPQTVEAINHAKAAEVPIIVAVNKVDKPGANPDRVMQELTEYGLIPEAWGGDTIFVQISALFNQNLDELLEMILLVAEVEELKADPKRLAIGSVIEARLDKSQGSIATLLVQEGTLRQGDPIVVGNTFGRVRTMTNDKGRRVKEAGPSTPVEITGLNGTPHAGDRFVVFEDEKTARQVGESRAAAATEAQRSTTNKVTLENLFDSLEEGELKSVNVIIKADVQGSAEALAASLEKIEVEGVKIDIIHTGVGAINESDVTLASASSAIIIGFNVRPTVQAKESASREEVDIRTHRVIYNAIDEIEAAMTGMLDPEYEEKVTGQATVRETYDVSKVGTIAGCFVTDGVLKRSSSIRLIRNGVVKHEGELSSLKRFKDDAKEVRNGYECGLTIEGYNDIEVDDVIEAFEMVEIKK</sequence>
<dbReference type="InterPro" id="IPR044145">
    <property type="entry name" value="IF2_II"/>
</dbReference>
<evidence type="ECO:0000256" key="11">
    <source>
        <dbReference type="SAM" id="MobiDB-lite"/>
    </source>
</evidence>
<dbReference type="Gene3D" id="2.40.30.10">
    <property type="entry name" value="Translation factors"/>
    <property type="match status" value="2"/>
</dbReference>
<reference evidence="14" key="1">
    <citation type="submission" date="2016-10" db="EMBL/GenBank/DDBJ databases">
        <authorList>
            <person name="Varghese N."/>
            <person name="Submissions S."/>
        </authorList>
    </citation>
    <scope>NUCLEOTIDE SEQUENCE [LARGE SCALE GENOMIC DNA]</scope>
    <source>
        <strain evidence="14">DSM 23664</strain>
    </source>
</reference>
<feature type="binding site" evidence="9">
    <location>
        <begin position="351"/>
        <end position="355"/>
    </location>
    <ligand>
        <name>GTP</name>
        <dbReference type="ChEBI" id="CHEBI:37565"/>
    </ligand>
</feature>
<feature type="domain" description="Tr-type G" evidence="12">
    <location>
        <begin position="296"/>
        <end position="465"/>
    </location>
</feature>
<dbReference type="RefSeq" id="WP_091528092.1">
    <property type="nucleotide sequence ID" value="NZ_FOLT01000001.1"/>
</dbReference>
<evidence type="ECO:0000256" key="8">
    <source>
        <dbReference type="ARBA" id="ARBA00025162"/>
    </source>
</evidence>
<dbReference type="Pfam" id="PF04760">
    <property type="entry name" value="IF2_N"/>
    <property type="match status" value="2"/>
</dbReference>
<dbReference type="InterPro" id="IPR023115">
    <property type="entry name" value="TIF_IF2_dom3"/>
</dbReference>
<evidence type="ECO:0000256" key="7">
    <source>
        <dbReference type="ARBA" id="ARBA00023134"/>
    </source>
</evidence>
<dbReference type="CDD" id="cd03692">
    <property type="entry name" value="mtIF2_IVc"/>
    <property type="match status" value="1"/>
</dbReference>
<dbReference type="InterPro" id="IPR015760">
    <property type="entry name" value="TIF_IF2"/>
</dbReference>
<evidence type="ECO:0000256" key="6">
    <source>
        <dbReference type="ARBA" id="ARBA00022917"/>
    </source>
</evidence>
<keyword evidence="7 9" id="KW-0342">GTP-binding</keyword>
<dbReference type="PROSITE" id="PS01176">
    <property type="entry name" value="IF2"/>
    <property type="match status" value="1"/>
</dbReference>
<feature type="compositionally biased region" description="Basic and acidic residues" evidence="11">
    <location>
        <begin position="154"/>
        <end position="169"/>
    </location>
</feature>
<evidence type="ECO:0000256" key="3">
    <source>
        <dbReference type="ARBA" id="ARBA00022490"/>
    </source>
</evidence>
<protein>
    <recommendedName>
        <fullName evidence="2 9">Translation initiation factor IF-2</fullName>
    </recommendedName>
</protein>
<dbReference type="AlphaFoldDB" id="A0A1I1ER80"/>
<dbReference type="Pfam" id="PF11987">
    <property type="entry name" value="IF-2"/>
    <property type="match status" value="1"/>
</dbReference>
<feature type="binding site" evidence="9">
    <location>
        <begin position="305"/>
        <end position="312"/>
    </location>
    <ligand>
        <name>GTP</name>
        <dbReference type="ChEBI" id="CHEBI:37565"/>
    </ligand>
</feature>
<dbReference type="SUPFAM" id="SSF50447">
    <property type="entry name" value="Translation proteins"/>
    <property type="match status" value="2"/>
</dbReference>
<evidence type="ECO:0000256" key="5">
    <source>
        <dbReference type="ARBA" id="ARBA00022741"/>
    </source>
</evidence>
<dbReference type="FunFam" id="2.40.30.10:FF:000008">
    <property type="entry name" value="Translation initiation factor IF-2"/>
    <property type="match status" value="1"/>
</dbReference>
<dbReference type="GO" id="GO:0003924">
    <property type="term" value="F:GTPase activity"/>
    <property type="evidence" value="ECO:0007669"/>
    <property type="project" value="UniProtKB-UniRule"/>
</dbReference>
<keyword evidence="3 9" id="KW-0963">Cytoplasm</keyword>
<dbReference type="InterPro" id="IPR000795">
    <property type="entry name" value="T_Tr_GTP-bd_dom"/>
</dbReference>
<dbReference type="GO" id="GO:0005829">
    <property type="term" value="C:cytosol"/>
    <property type="evidence" value="ECO:0007669"/>
    <property type="project" value="TreeGrafter"/>
</dbReference>
<feature type="region of interest" description="G-domain" evidence="9">
    <location>
        <begin position="299"/>
        <end position="447"/>
    </location>
</feature>
<gene>
    <name evidence="9" type="primary">infB</name>
    <name evidence="13" type="ORF">SAMN04488102_101314</name>
</gene>
<dbReference type="Gene3D" id="3.40.50.300">
    <property type="entry name" value="P-loop containing nucleotide triphosphate hydrolases"/>
    <property type="match status" value="1"/>
</dbReference>
<evidence type="ECO:0000313" key="13">
    <source>
        <dbReference type="EMBL" id="SFB89689.1"/>
    </source>
</evidence>
<accession>A0A1I1ER80</accession>
<dbReference type="Pfam" id="PF00009">
    <property type="entry name" value="GTP_EFTU"/>
    <property type="match status" value="1"/>
</dbReference>
<dbReference type="OrthoDB" id="9811804at2"/>
<comment type="function">
    <text evidence="8 9 10">One of the essential components for the initiation of protein synthesis. Protects formylmethionyl-tRNA from spontaneous hydrolysis and promotes its binding to the 30S ribosomal subunits. Also involved in the hydrolysis of GTP during the formation of the 70S ribosomal complex.</text>
</comment>
<feature type="compositionally biased region" description="Basic residues" evidence="11">
    <location>
        <begin position="188"/>
        <end position="197"/>
    </location>
</feature>
<feature type="binding site" evidence="9">
    <location>
        <begin position="405"/>
        <end position="408"/>
    </location>
    <ligand>
        <name>GTP</name>
        <dbReference type="ChEBI" id="CHEBI:37565"/>
    </ligand>
</feature>
<dbReference type="InterPro" id="IPR000178">
    <property type="entry name" value="TF_IF2_bacterial-like"/>
</dbReference>
<evidence type="ECO:0000256" key="1">
    <source>
        <dbReference type="ARBA" id="ARBA00007733"/>
    </source>
</evidence>